<dbReference type="Gene3D" id="3.80.10.10">
    <property type="entry name" value="Ribonuclease Inhibitor"/>
    <property type="match status" value="3"/>
</dbReference>
<keyword evidence="1" id="KW-0433">Leucine-rich repeat</keyword>
<keyword evidence="2" id="KW-0677">Repeat</keyword>
<dbReference type="AlphaFoldDB" id="X6MRG8"/>
<dbReference type="Proteomes" id="UP000023152">
    <property type="component" value="Unassembled WGS sequence"/>
</dbReference>
<dbReference type="PROSITE" id="PS51450">
    <property type="entry name" value="LRR"/>
    <property type="match status" value="6"/>
</dbReference>
<dbReference type="OrthoDB" id="1939344at2759"/>
<dbReference type="SMART" id="SM00365">
    <property type="entry name" value="LRR_SD22"/>
    <property type="match status" value="7"/>
</dbReference>
<evidence type="ECO:0000313" key="3">
    <source>
        <dbReference type="EMBL" id="ETO16379.1"/>
    </source>
</evidence>
<evidence type="ECO:0000256" key="2">
    <source>
        <dbReference type="ARBA" id="ARBA00022737"/>
    </source>
</evidence>
<dbReference type="EMBL" id="ASPP01018316">
    <property type="protein sequence ID" value="ETO16379.1"/>
    <property type="molecule type" value="Genomic_DNA"/>
</dbReference>
<dbReference type="PANTHER" id="PTHR45973">
    <property type="entry name" value="PROTEIN PHOSPHATASE 1 REGULATORY SUBUNIT SDS22-RELATED"/>
    <property type="match status" value="1"/>
</dbReference>
<dbReference type="OMA" id="ENIMFAN"/>
<dbReference type="SMART" id="SM00369">
    <property type="entry name" value="LRR_TYP"/>
    <property type="match status" value="6"/>
</dbReference>
<evidence type="ECO:0000313" key="4">
    <source>
        <dbReference type="Proteomes" id="UP000023152"/>
    </source>
</evidence>
<accession>X6MRG8</accession>
<reference evidence="3 4" key="1">
    <citation type="journal article" date="2013" name="Curr. Biol.">
        <title>The Genome of the Foraminiferan Reticulomyxa filosa.</title>
        <authorList>
            <person name="Glockner G."/>
            <person name="Hulsmann N."/>
            <person name="Schleicher M."/>
            <person name="Noegel A.A."/>
            <person name="Eichinger L."/>
            <person name="Gallinger C."/>
            <person name="Pawlowski J."/>
            <person name="Sierra R."/>
            <person name="Euteneuer U."/>
            <person name="Pillet L."/>
            <person name="Moustafa A."/>
            <person name="Platzer M."/>
            <person name="Groth M."/>
            <person name="Szafranski K."/>
            <person name="Schliwa M."/>
        </authorList>
    </citation>
    <scope>NUCLEOTIDE SEQUENCE [LARGE SCALE GENOMIC DNA]</scope>
</reference>
<name>X6MRG8_RETFI</name>
<gene>
    <name evidence="3" type="ORF">RFI_20970</name>
</gene>
<dbReference type="PANTHER" id="PTHR45973:SF8">
    <property type="entry name" value="LEUCINE-RICH REPEAT-CONTAINING PROTEIN 49"/>
    <property type="match status" value="1"/>
</dbReference>
<dbReference type="InterPro" id="IPR032675">
    <property type="entry name" value="LRR_dom_sf"/>
</dbReference>
<organism evidence="3 4">
    <name type="scientific">Reticulomyxa filosa</name>
    <dbReference type="NCBI Taxonomy" id="46433"/>
    <lineage>
        <taxon>Eukaryota</taxon>
        <taxon>Sar</taxon>
        <taxon>Rhizaria</taxon>
        <taxon>Retaria</taxon>
        <taxon>Foraminifera</taxon>
        <taxon>Monothalamids</taxon>
        <taxon>Reticulomyxidae</taxon>
        <taxon>Reticulomyxa</taxon>
    </lineage>
</organism>
<protein>
    <submittedName>
        <fullName evidence="3">Uncharacterized protein</fullName>
    </submittedName>
</protein>
<dbReference type="SUPFAM" id="SSF52058">
    <property type="entry name" value="L domain-like"/>
    <property type="match status" value="1"/>
</dbReference>
<proteinExistence type="predicted"/>
<dbReference type="InterPro" id="IPR050576">
    <property type="entry name" value="Cilia_flagella_integrity"/>
</dbReference>
<sequence>MRLSKIHLKRIMYLKTQGYRAKTVKHVSQLRLALDNRNSKLKKCLLLVKQQNKHNVGKQENSKQNEISLEPKKSNKQITNEENIMFANPKKLDHSNVYRNNVDKSKERLNLNGRNMEMCPILEGEEELRLLNYENNLITHISNLDNLPNLIFLDLHNNKIEKIEGLETLKLLRVLMLGKNCISKIVGLDNLLHLDVLDLHENKISTIENLNKLSNLRILNLSFNEIVAIENISDLQSLVEINLSDNAIVALDEHTSFRQHNKLEKIFLSNNRIDEQQLHCLISTLKTECPNLEQLTFDENPQLLSAYRKKCFSNLKQLKKLNNALISTKMRALVLQEESERKHSSLDGRSISSIIAQIEKEWVDSKLKKTRTYHSELSTDQKILRCYGCNIPMKFKNSFSNLTEIHFYFIEFTSFQKQLTFIKSLRKLESLLLSNNNIDSFGQIQLLSIVSQLKSISFQNNDISNLPLYRHFIISFFPNIHSIDNLPISELEKLESSEYFQYFKQHLYVKASISNDHQSNFFHHPSCYQHLPLVNFDTIIHHLPDNDKFPTDKDSPLEQEITKRETNQVLFKHKLQRVWQKVMLECVDQVFDELSSSFA</sequence>
<keyword evidence="4" id="KW-1185">Reference proteome</keyword>
<dbReference type="InterPro" id="IPR003591">
    <property type="entry name" value="Leu-rich_rpt_typical-subtyp"/>
</dbReference>
<dbReference type="InterPro" id="IPR001611">
    <property type="entry name" value="Leu-rich_rpt"/>
</dbReference>
<comment type="caution">
    <text evidence="3">The sequence shown here is derived from an EMBL/GenBank/DDBJ whole genome shotgun (WGS) entry which is preliminary data.</text>
</comment>
<evidence type="ECO:0000256" key="1">
    <source>
        <dbReference type="ARBA" id="ARBA00022614"/>
    </source>
</evidence>